<evidence type="ECO:0000313" key="1">
    <source>
        <dbReference type="EMBL" id="MPL82392.1"/>
    </source>
</evidence>
<dbReference type="NCBIfam" id="NF033939">
    <property type="entry name" value="DESULF_POR1"/>
    <property type="match status" value="1"/>
</dbReference>
<comment type="caution">
    <text evidence="1">The sequence shown here is derived from an EMBL/GenBank/DDBJ whole genome shotgun (WGS) entry which is preliminary data.</text>
</comment>
<dbReference type="AlphaFoldDB" id="A0A644UUB1"/>
<dbReference type="InterPro" id="IPR059232">
    <property type="entry name" value="Porin_put"/>
</dbReference>
<organism evidence="1">
    <name type="scientific">bioreactor metagenome</name>
    <dbReference type="NCBI Taxonomy" id="1076179"/>
    <lineage>
        <taxon>unclassified sequences</taxon>
        <taxon>metagenomes</taxon>
        <taxon>ecological metagenomes</taxon>
    </lineage>
</organism>
<dbReference type="EMBL" id="VSSQ01000162">
    <property type="protein sequence ID" value="MPL82392.1"/>
    <property type="molecule type" value="Genomic_DNA"/>
</dbReference>
<reference evidence="1" key="1">
    <citation type="submission" date="2019-08" db="EMBL/GenBank/DDBJ databases">
        <authorList>
            <person name="Kucharzyk K."/>
            <person name="Murdoch R.W."/>
            <person name="Higgins S."/>
            <person name="Loffler F."/>
        </authorList>
    </citation>
    <scope>NUCLEOTIDE SEQUENCE</scope>
</reference>
<proteinExistence type="predicted"/>
<name>A0A644UUB1_9ZZZZ</name>
<gene>
    <name evidence="1" type="ORF">SDC9_28335</name>
</gene>
<evidence type="ECO:0008006" key="2">
    <source>
        <dbReference type="Google" id="ProtNLM"/>
    </source>
</evidence>
<sequence>MKSYVTIGGTMRKKVLSLLAAAALLPGLAATAQAVDFKTKGVWIMNFEYGGGGNFMDRGRSVNGTQANRTTGWGRYNEDQFEAKSRVRLQLDAVASEALSGTVYFEIGRQYWGQAGNKSGAALGADGNNVIKIKHSYLDWTMPQTDVKIRMGIQRIFLPDYVTEASQAFDADTAGITVSVPVNENLSLTGFWARAYNDNWAGTGNSPQSYLDNFDLFGLTAPLRFEGVTITPWGLVGAFGSNTFRKNNDFYGKNNDGAGALGVAPATYALNDGKVGRQIANAYSTIFWAGLTGEAVAWNPFRLAWSFNYGQSDTGVETLNRKGWYGSLLAEYSMDWGVPGIYGWYTSGDDGNVKNGSERMPTIEANNESTNGLDSFGTLGTLTLGRDTLLGSTFVGTWGVGARVKDVSFLDKLKHTFHANLLGGTNSPTMAKYIKGQKDVDGQTLFRPDVTPGSMGDFNTANYYGLYLTSRDYAAEFGVTSTYQMYDNFKIVVEANYIALWLDQSKDVWGGYTTTSGARMGGVTTQDAWNVNMSFIYKF</sequence>
<accession>A0A644UUB1</accession>
<protein>
    <recommendedName>
        <fullName evidence="2">Alginate export domain-containing protein</fullName>
    </recommendedName>
</protein>